<accession>A0A0R3LIF5</accession>
<dbReference type="AlphaFoldDB" id="A0A0R3LIF5"/>
<evidence type="ECO:0000313" key="1">
    <source>
        <dbReference type="EMBL" id="KRR07561.1"/>
    </source>
</evidence>
<dbReference type="EMBL" id="LLXX01000095">
    <property type="protein sequence ID" value="KRR07561.1"/>
    <property type="molecule type" value="Genomic_DNA"/>
</dbReference>
<name>A0A0R3LIF5_9BRAD</name>
<keyword evidence="2" id="KW-1185">Reference proteome</keyword>
<dbReference type="Proteomes" id="UP000051913">
    <property type="component" value="Unassembled WGS sequence"/>
</dbReference>
<reference evidence="1 2" key="1">
    <citation type="submission" date="2014-03" db="EMBL/GenBank/DDBJ databases">
        <title>Bradyrhizobium valentinum sp. nov., isolated from effective nodules of Lupinus mariae-josephae, a lupine endemic of basic-lime soils in Eastern Spain.</title>
        <authorList>
            <person name="Duran D."/>
            <person name="Rey L."/>
            <person name="Navarro A."/>
            <person name="Busquets A."/>
            <person name="Imperial J."/>
            <person name="Ruiz-Argueso T."/>
        </authorList>
    </citation>
    <scope>NUCLEOTIDE SEQUENCE [LARGE SCALE GENOMIC DNA]</scope>
    <source>
        <strain evidence="1 2">LmjM3</strain>
    </source>
</reference>
<gene>
    <name evidence="1" type="ORF">CP49_35030</name>
</gene>
<proteinExistence type="predicted"/>
<sequence length="141" mass="15603">MRKFELGPTSDVQSLDGMSRCERDSYPGDAVLIAPMQPNSLQTGIFRKFVTLTSRFRISLSAAKSKPPKQIVLWQRRSVAAFPIMTEPTISHSILCMSQFKSSAENSAIAPLLRHELQRALPRGDAFLLGVRLGCPDETSP</sequence>
<protein>
    <submittedName>
        <fullName evidence="1">Uncharacterized protein</fullName>
    </submittedName>
</protein>
<comment type="caution">
    <text evidence="1">The sequence shown here is derived from an EMBL/GenBank/DDBJ whole genome shotgun (WGS) entry which is preliminary data.</text>
</comment>
<organism evidence="1 2">
    <name type="scientific">Bradyrhizobium valentinum</name>
    <dbReference type="NCBI Taxonomy" id="1518501"/>
    <lineage>
        <taxon>Bacteria</taxon>
        <taxon>Pseudomonadati</taxon>
        <taxon>Pseudomonadota</taxon>
        <taxon>Alphaproteobacteria</taxon>
        <taxon>Hyphomicrobiales</taxon>
        <taxon>Nitrobacteraceae</taxon>
        <taxon>Bradyrhizobium</taxon>
    </lineage>
</organism>
<evidence type="ECO:0000313" key="2">
    <source>
        <dbReference type="Proteomes" id="UP000051913"/>
    </source>
</evidence>